<feature type="transmembrane region" description="Helical" evidence="5">
    <location>
        <begin position="307"/>
        <end position="326"/>
    </location>
</feature>
<keyword evidence="4 5" id="KW-0472">Membrane</keyword>
<dbReference type="PROSITE" id="PS50261">
    <property type="entry name" value="G_PROTEIN_RECEP_F2_4"/>
    <property type="match status" value="1"/>
</dbReference>
<dbReference type="OrthoDB" id="10051649at2759"/>
<dbReference type="Pfam" id="PF00002">
    <property type="entry name" value="7tm_2"/>
    <property type="match status" value="1"/>
</dbReference>
<dbReference type="Gene3D" id="1.20.1070.10">
    <property type="entry name" value="Rhodopsin 7-helix transmembrane proteins"/>
    <property type="match status" value="1"/>
</dbReference>
<comment type="subcellular location">
    <subcellularLocation>
        <location evidence="1">Membrane</location>
        <topology evidence="1">Multi-pass membrane protein</topology>
    </subcellularLocation>
</comment>
<gene>
    <name evidence="7" type="ORF">C0Q70_00082</name>
</gene>
<evidence type="ECO:0000256" key="3">
    <source>
        <dbReference type="ARBA" id="ARBA00022989"/>
    </source>
</evidence>
<dbReference type="GO" id="GO:0004930">
    <property type="term" value="F:G protein-coupled receptor activity"/>
    <property type="evidence" value="ECO:0007669"/>
    <property type="project" value="InterPro"/>
</dbReference>
<keyword evidence="2 5" id="KW-0812">Transmembrane</keyword>
<evidence type="ECO:0000313" key="7">
    <source>
        <dbReference type="EMBL" id="PVD37491.1"/>
    </source>
</evidence>
<accession>A0A2T7PVQ0</accession>
<feature type="transmembrane region" description="Helical" evidence="5">
    <location>
        <begin position="228"/>
        <end position="253"/>
    </location>
</feature>
<feature type="transmembrane region" description="Helical" evidence="5">
    <location>
        <begin position="274"/>
        <end position="295"/>
    </location>
</feature>
<dbReference type="EMBL" id="PZQS01000001">
    <property type="protein sequence ID" value="PVD37491.1"/>
    <property type="molecule type" value="Genomic_DNA"/>
</dbReference>
<dbReference type="InterPro" id="IPR053231">
    <property type="entry name" value="GPCR_LN-TM7"/>
</dbReference>
<protein>
    <recommendedName>
        <fullName evidence="6">G-protein coupled receptors family 2 profile 2 domain-containing protein</fullName>
    </recommendedName>
</protein>
<evidence type="ECO:0000313" key="8">
    <source>
        <dbReference type="Proteomes" id="UP000245119"/>
    </source>
</evidence>
<evidence type="ECO:0000256" key="2">
    <source>
        <dbReference type="ARBA" id="ARBA00022692"/>
    </source>
</evidence>
<dbReference type="AlphaFoldDB" id="A0A2T7PVQ0"/>
<proteinExistence type="predicted"/>
<dbReference type="PANTHER" id="PTHR45902:SF1">
    <property type="entry name" value="LATROPHILIN RECEPTOR-LIKE PROTEIN A"/>
    <property type="match status" value="1"/>
</dbReference>
<dbReference type="STRING" id="400727.A0A2T7PVQ0"/>
<sequence length="363" mass="40507">MDPLLLCAYVQLSRDEFMIREGADGQKRLVVVNEHDEAELDRLLYVRLEDNEVLNVCIETLEALKYVPKIRSSPLWQHLLSWIAIPMSILCVVLTFVVYALLPALRTQPGLNVMGTCAALFVAQVALMLASNLQTSGVWCQALGILVHEAWLSVFCWMVVCSMHMFQVFSAKTRHESRSLIWETTQNTAVSILLPAVVVALVVAVSYVQSKGESIGYSSESCFLSSQLLVGTAMVLPLSVIVVLNLVLFLLTLRRIHEVTKLKPHSDSRQETHQHVWVCARLSMLTGVMWTLSLLSEGLDLDWLRGLSILANGGQGVLLLMSYVTTRRVRMLLYTRLGHHIDVTSTTHSSIVVSTIPSIKKEP</sequence>
<organism evidence="7 8">
    <name type="scientific">Pomacea canaliculata</name>
    <name type="common">Golden apple snail</name>
    <dbReference type="NCBI Taxonomy" id="400727"/>
    <lineage>
        <taxon>Eukaryota</taxon>
        <taxon>Metazoa</taxon>
        <taxon>Spiralia</taxon>
        <taxon>Lophotrochozoa</taxon>
        <taxon>Mollusca</taxon>
        <taxon>Gastropoda</taxon>
        <taxon>Caenogastropoda</taxon>
        <taxon>Architaenioglossa</taxon>
        <taxon>Ampullarioidea</taxon>
        <taxon>Ampullariidae</taxon>
        <taxon>Pomacea</taxon>
    </lineage>
</organism>
<dbReference type="GO" id="GO:0016020">
    <property type="term" value="C:membrane"/>
    <property type="evidence" value="ECO:0007669"/>
    <property type="project" value="UniProtKB-SubCell"/>
</dbReference>
<evidence type="ECO:0000259" key="6">
    <source>
        <dbReference type="PROSITE" id="PS50261"/>
    </source>
</evidence>
<evidence type="ECO:0000256" key="4">
    <source>
        <dbReference type="ARBA" id="ARBA00023136"/>
    </source>
</evidence>
<feature type="transmembrane region" description="Helical" evidence="5">
    <location>
        <begin position="150"/>
        <end position="169"/>
    </location>
</feature>
<feature type="domain" description="G-protein coupled receptors family 2 profile 2" evidence="6">
    <location>
        <begin position="77"/>
        <end position="327"/>
    </location>
</feature>
<feature type="transmembrane region" description="Helical" evidence="5">
    <location>
        <begin position="79"/>
        <end position="102"/>
    </location>
</feature>
<evidence type="ECO:0000256" key="1">
    <source>
        <dbReference type="ARBA" id="ARBA00004141"/>
    </source>
</evidence>
<feature type="transmembrane region" description="Helical" evidence="5">
    <location>
        <begin position="189"/>
        <end position="208"/>
    </location>
</feature>
<dbReference type="InterPro" id="IPR017981">
    <property type="entry name" value="GPCR_2-like_7TM"/>
</dbReference>
<reference evidence="7 8" key="1">
    <citation type="submission" date="2018-04" db="EMBL/GenBank/DDBJ databases">
        <title>The genome of golden apple snail Pomacea canaliculata provides insight into stress tolerance and invasive adaptation.</title>
        <authorList>
            <person name="Liu C."/>
            <person name="Liu B."/>
            <person name="Ren Y."/>
            <person name="Zhang Y."/>
            <person name="Wang H."/>
            <person name="Li S."/>
            <person name="Jiang F."/>
            <person name="Yin L."/>
            <person name="Zhang G."/>
            <person name="Qian W."/>
            <person name="Fan W."/>
        </authorList>
    </citation>
    <scope>NUCLEOTIDE SEQUENCE [LARGE SCALE GENOMIC DNA]</scope>
    <source>
        <strain evidence="7">SZHN2017</strain>
        <tissue evidence="7">Muscle</tissue>
    </source>
</reference>
<feature type="transmembrane region" description="Helical" evidence="5">
    <location>
        <begin position="109"/>
        <end position="130"/>
    </location>
</feature>
<dbReference type="GO" id="GO:0007166">
    <property type="term" value="P:cell surface receptor signaling pathway"/>
    <property type="evidence" value="ECO:0007669"/>
    <property type="project" value="InterPro"/>
</dbReference>
<dbReference type="Proteomes" id="UP000245119">
    <property type="component" value="Linkage Group LG1"/>
</dbReference>
<dbReference type="InterPro" id="IPR000832">
    <property type="entry name" value="GPCR_2_secretin-like"/>
</dbReference>
<name>A0A2T7PVQ0_POMCA</name>
<keyword evidence="8" id="KW-1185">Reference proteome</keyword>
<evidence type="ECO:0000256" key="5">
    <source>
        <dbReference type="SAM" id="Phobius"/>
    </source>
</evidence>
<comment type="caution">
    <text evidence="7">The sequence shown here is derived from an EMBL/GenBank/DDBJ whole genome shotgun (WGS) entry which is preliminary data.</text>
</comment>
<dbReference type="PANTHER" id="PTHR45902">
    <property type="entry name" value="LATROPHILIN RECEPTOR-LIKE PROTEIN A"/>
    <property type="match status" value="1"/>
</dbReference>
<keyword evidence="3 5" id="KW-1133">Transmembrane helix</keyword>